<comment type="caution">
    <text evidence="1">The sequence shown here is derived from an EMBL/GenBank/DDBJ whole genome shotgun (WGS) entry which is preliminary data.</text>
</comment>
<organism evidence="1 2">
    <name type="scientific">Peronosclerospora sorghi</name>
    <dbReference type="NCBI Taxonomy" id="230839"/>
    <lineage>
        <taxon>Eukaryota</taxon>
        <taxon>Sar</taxon>
        <taxon>Stramenopiles</taxon>
        <taxon>Oomycota</taxon>
        <taxon>Peronosporomycetes</taxon>
        <taxon>Peronosporales</taxon>
        <taxon>Peronosporaceae</taxon>
        <taxon>Peronosclerospora</taxon>
    </lineage>
</organism>
<protein>
    <submittedName>
        <fullName evidence="1">Uncharacterized protein</fullName>
    </submittedName>
</protein>
<gene>
    <name evidence="1" type="ORF">PsorP6_001353</name>
</gene>
<keyword evidence="2" id="KW-1185">Reference proteome</keyword>
<evidence type="ECO:0000313" key="2">
    <source>
        <dbReference type="Proteomes" id="UP001163321"/>
    </source>
</evidence>
<accession>A0ACC0WUJ4</accession>
<dbReference type="Proteomes" id="UP001163321">
    <property type="component" value="Chromosome 1"/>
</dbReference>
<evidence type="ECO:0000313" key="1">
    <source>
        <dbReference type="EMBL" id="KAI9921631.1"/>
    </source>
</evidence>
<reference evidence="1 2" key="1">
    <citation type="journal article" date="2022" name="bioRxiv">
        <title>The genome of the oomycete Peronosclerospora sorghi, a cosmopolitan pathogen of maize and sorghum, is inflated with dispersed pseudogenes.</title>
        <authorList>
            <person name="Fletcher K."/>
            <person name="Martin F."/>
            <person name="Isakeit T."/>
            <person name="Cavanaugh K."/>
            <person name="Magill C."/>
            <person name="Michelmore R."/>
        </authorList>
    </citation>
    <scope>NUCLEOTIDE SEQUENCE [LARGE SCALE GENOMIC DNA]</scope>
    <source>
        <strain evidence="1">P6</strain>
    </source>
</reference>
<name>A0ACC0WUJ4_9STRA</name>
<proteinExistence type="predicted"/>
<sequence length="213" mass="24624">MRLKSGDRHKVAIEGQKGNYDEGMDVDNLLGCMKSKDWSSKRILSDVRDVEGNKTFATAVRVIRRFIENEHKETLAEMFKNTNQMWKESGCNASSSMKSRGSLSGVRSVRNLLCAFFYLKNYLKREKSDAAKYGITQFEKNELWWVRNLKKHTAWATTVDERLNSLDLALTGLINVTKIVDLSLVIMIKVKLGFSKKLKKKQNRYRRYRLAST</sequence>
<dbReference type="EMBL" id="CM047580">
    <property type="protein sequence ID" value="KAI9921631.1"/>
    <property type="molecule type" value="Genomic_DNA"/>
</dbReference>